<evidence type="ECO:0000256" key="1">
    <source>
        <dbReference type="SAM" id="MobiDB-lite"/>
    </source>
</evidence>
<protein>
    <submittedName>
        <fullName evidence="2">Uncharacterized protein</fullName>
    </submittedName>
</protein>
<evidence type="ECO:0000313" key="2">
    <source>
        <dbReference type="EnsemblMetazoa" id="AALFPA23_014288.P20770"/>
    </source>
</evidence>
<feature type="region of interest" description="Disordered" evidence="1">
    <location>
        <begin position="30"/>
        <end position="75"/>
    </location>
</feature>
<feature type="region of interest" description="Disordered" evidence="1">
    <location>
        <begin position="572"/>
        <end position="597"/>
    </location>
</feature>
<feature type="compositionally biased region" description="Basic and acidic residues" evidence="1">
    <location>
        <begin position="948"/>
        <end position="958"/>
    </location>
</feature>
<dbReference type="RefSeq" id="XP_062703323.1">
    <property type="nucleotide sequence ID" value="XM_062847339.1"/>
</dbReference>
<reference evidence="2" key="2">
    <citation type="submission" date="2025-05" db="UniProtKB">
        <authorList>
            <consortium name="EnsemblMetazoa"/>
        </authorList>
    </citation>
    <scope>IDENTIFICATION</scope>
    <source>
        <strain evidence="2">Foshan</strain>
    </source>
</reference>
<sequence length="1094" mass="123457">MLPGPDPDFFAGSVQATPSVGCYEEVVTTSNENETELSFRNVETSTPKRKSNDASKSNKHSRLHPSNSNSFIDPPLRTRLSLSKSMPIQTLPEIDAYRGFVNPPLRNRHLREFNHSADPLLPRYPFSVKIEKQRNELQTADSNRHKMEIERSSRRLPLLDRSLGTIRKSQVSGENRSFSVSGRRRDSSLHVSVDAVTNNERYRYGKSNNSIRDLHLHRTSVRDGEHRKGEEKLKNQSYSANDKSQVSVKDYLSLAVGQHQDLKAKSFCNSLRDNSDRLHRGINSEVGKQIIRPDISQISNNSSLLNGRCAAIDLSQVPVVLDKNNDSLSSVARRSDSKGPPLSITHAYSSNNLIRDTTAIDLSCRPTREVEQQRKEVKLSRRLSESYWRNESYTAGNVSKLSDLSSVVGRHQERRAQLLSRNPLKDINGNDLHRGLKSEADRRIIRSYKLQASNNSSLLNGRFPAIDLLQLSSENGLHRERANSSHQCVCATSRSNSQRFESRYDQHYRSAQEIDSHRTVVKKMRGLELPLLDRSDDAIDASQMSINSDVSNLSWSQMRKHQDRSPLRRFVDPFSQSRNSSNLGLLKDDRQRHKMDSPRTSRMYYAYNTSNTTVDTVQDPNFSYAYDESSRKLRIGKLYRNVSRNLFNPIWSRENIGVNPRHKQHGEFSIHREIHSTSYDSARHSNGTDGQEAIIDLSRSSRHPRQELAKEMAKQKANMSQDLIGLDLRCQPAGITKPSLPEILEHVGSDGIGSLVRNGEPDVFKAVLHLNHRSACIDSVSHASSKLAADTIIDAEPPVLVEKTLCDPPAHGRQLVAKYSLILPDDENMSTNEAHVEEQTEIGVPTTPTRLNTSITKLTNDHAKPFDIIAAEPVMQQKCTTDATIFETSEQLFPKPTELANEQIAICSQLQISSNQEFANNARQNCDENSKRNDDSDSEEFANNARQNCDENSERNDDSDSEHEDLDDNAHEIQIGDLTLLNEFIVDEYFEKYANQTLINDDDEGEKEHQESSPTHSPADVELNNGDLGFEELNTNSPPKKKNLRIAIRNSRMRGLQYTRADGVVIPARSVKPPCSSASINVTKNTAKKYDKNC</sequence>
<proteinExistence type="predicted"/>
<feature type="compositionally biased region" description="Basic and acidic residues" evidence="1">
    <location>
        <begin position="212"/>
        <end position="234"/>
    </location>
</feature>
<feature type="compositionally biased region" description="Basic and acidic residues" evidence="1">
    <location>
        <begin position="925"/>
        <end position="935"/>
    </location>
</feature>
<reference evidence="3" key="1">
    <citation type="journal article" date="2015" name="Proc. Natl. Acad. Sci. U.S.A.">
        <title>Genome sequence of the Asian Tiger mosquito, Aedes albopictus, reveals insights into its biology, genetics, and evolution.</title>
        <authorList>
            <person name="Chen X.G."/>
            <person name="Jiang X."/>
            <person name="Gu J."/>
            <person name="Xu M."/>
            <person name="Wu Y."/>
            <person name="Deng Y."/>
            <person name="Zhang C."/>
            <person name="Bonizzoni M."/>
            <person name="Dermauw W."/>
            <person name="Vontas J."/>
            <person name="Armbruster P."/>
            <person name="Huang X."/>
            <person name="Yang Y."/>
            <person name="Zhang H."/>
            <person name="He W."/>
            <person name="Peng H."/>
            <person name="Liu Y."/>
            <person name="Wu K."/>
            <person name="Chen J."/>
            <person name="Lirakis M."/>
            <person name="Topalis P."/>
            <person name="Van Leeuwen T."/>
            <person name="Hall A.B."/>
            <person name="Jiang X."/>
            <person name="Thorpe C."/>
            <person name="Mueller R.L."/>
            <person name="Sun C."/>
            <person name="Waterhouse R.M."/>
            <person name="Yan G."/>
            <person name="Tu Z.J."/>
            <person name="Fang X."/>
            <person name="James A.A."/>
        </authorList>
    </citation>
    <scope>NUCLEOTIDE SEQUENCE [LARGE SCALE GENOMIC DNA]</scope>
    <source>
        <strain evidence="3">Foshan</strain>
    </source>
</reference>
<feature type="region of interest" description="Disordered" evidence="1">
    <location>
        <begin position="922"/>
        <end position="965"/>
    </location>
</feature>
<dbReference type="EnsemblMetazoa" id="AALFPA23_014288.R20770">
    <property type="protein sequence ID" value="AALFPA23_014288.P20770"/>
    <property type="gene ID" value="AALFPA23_014288"/>
</dbReference>
<organism evidence="2 3">
    <name type="scientific">Aedes albopictus</name>
    <name type="common">Asian tiger mosquito</name>
    <name type="synonym">Stegomyia albopicta</name>
    <dbReference type="NCBI Taxonomy" id="7160"/>
    <lineage>
        <taxon>Eukaryota</taxon>
        <taxon>Metazoa</taxon>
        <taxon>Ecdysozoa</taxon>
        <taxon>Arthropoda</taxon>
        <taxon>Hexapoda</taxon>
        <taxon>Insecta</taxon>
        <taxon>Pterygota</taxon>
        <taxon>Neoptera</taxon>
        <taxon>Endopterygota</taxon>
        <taxon>Diptera</taxon>
        <taxon>Nematocera</taxon>
        <taxon>Culicoidea</taxon>
        <taxon>Culicidae</taxon>
        <taxon>Culicinae</taxon>
        <taxon>Aedini</taxon>
        <taxon>Aedes</taxon>
        <taxon>Stegomyia</taxon>
    </lineage>
</organism>
<feature type="region of interest" description="Disordered" evidence="1">
    <location>
        <begin position="204"/>
        <end position="241"/>
    </location>
</feature>
<evidence type="ECO:0000313" key="3">
    <source>
        <dbReference type="Proteomes" id="UP000069940"/>
    </source>
</evidence>
<name>A0ABM1Z271_AEDAL</name>
<feature type="compositionally biased region" description="Basic and acidic residues" evidence="1">
    <location>
        <begin position="586"/>
        <end position="597"/>
    </location>
</feature>
<accession>A0ABM1Z271</accession>
<keyword evidence="3" id="KW-1185">Reference proteome</keyword>
<dbReference type="GeneID" id="134285786"/>
<feature type="region of interest" description="Disordered" evidence="1">
    <location>
        <begin position="1001"/>
        <end position="1038"/>
    </location>
</feature>
<feature type="compositionally biased region" description="Polar residues" evidence="1">
    <location>
        <begin position="574"/>
        <end position="583"/>
    </location>
</feature>
<dbReference type="Proteomes" id="UP000069940">
    <property type="component" value="Unassembled WGS sequence"/>
</dbReference>